<keyword evidence="3" id="KW-0067">ATP-binding</keyword>
<evidence type="ECO:0000256" key="1">
    <source>
        <dbReference type="ARBA" id="ARBA00022741"/>
    </source>
</evidence>
<evidence type="ECO:0000256" key="6">
    <source>
        <dbReference type="ARBA" id="ARBA00023163"/>
    </source>
</evidence>
<evidence type="ECO:0000256" key="4">
    <source>
        <dbReference type="ARBA" id="ARBA00023015"/>
    </source>
</evidence>
<dbReference type="InterPro" id="IPR035965">
    <property type="entry name" value="PAS-like_dom_sf"/>
</dbReference>
<dbReference type="Proteomes" id="UP000321157">
    <property type="component" value="Unassembled WGS sequence"/>
</dbReference>
<dbReference type="InterPro" id="IPR003593">
    <property type="entry name" value="AAA+_ATPase"/>
</dbReference>
<dbReference type="PROSITE" id="PS50113">
    <property type="entry name" value="PAC"/>
    <property type="match status" value="1"/>
</dbReference>
<evidence type="ECO:0000256" key="5">
    <source>
        <dbReference type="ARBA" id="ARBA00023125"/>
    </source>
</evidence>
<dbReference type="CDD" id="cd00009">
    <property type="entry name" value="AAA"/>
    <property type="match status" value="1"/>
</dbReference>
<dbReference type="CDD" id="cd00130">
    <property type="entry name" value="PAS"/>
    <property type="match status" value="1"/>
</dbReference>
<name>A0A511VCS3_9BACL</name>
<feature type="domain" description="PAS" evidence="10">
    <location>
        <begin position="136"/>
        <end position="187"/>
    </location>
</feature>
<evidence type="ECO:0000313" key="12">
    <source>
        <dbReference type="EMBL" id="GEN35738.1"/>
    </source>
</evidence>
<dbReference type="InterPro" id="IPR025944">
    <property type="entry name" value="Sigma_54_int_dom_CS"/>
</dbReference>
<dbReference type="Pfam" id="PF25601">
    <property type="entry name" value="AAA_lid_14"/>
    <property type="match status" value="1"/>
</dbReference>
<dbReference type="Gene3D" id="1.10.10.60">
    <property type="entry name" value="Homeodomain-like"/>
    <property type="match status" value="1"/>
</dbReference>
<evidence type="ECO:0000259" key="9">
    <source>
        <dbReference type="PROSITE" id="PS50045"/>
    </source>
</evidence>
<reference evidence="12 13" key="1">
    <citation type="submission" date="2019-07" db="EMBL/GenBank/DDBJ databases">
        <title>Whole genome shotgun sequence of Aneurinibacillus danicus NBRC 102444.</title>
        <authorList>
            <person name="Hosoyama A."/>
            <person name="Uohara A."/>
            <person name="Ohji S."/>
            <person name="Ichikawa N."/>
        </authorList>
    </citation>
    <scope>NUCLEOTIDE SEQUENCE [LARGE SCALE GENOMIC DNA]</scope>
    <source>
        <strain evidence="12 13">NBRC 102444</strain>
    </source>
</reference>
<dbReference type="PANTHER" id="PTHR32071:SF57">
    <property type="entry name" value="C4-DICARBOXYLATE TRANSPORT TRANSCRIPTIONAL REGULATORY PROTEIN DCTD"/>
    <property type="match status" value="1"/>
</dbReference>
<evidence type="ECO:0000256" key="2">
    <source>
        <dbReference type="ARBA" id="ARBA00022797"/>
    </source>
</evidence>
<dbReference type="PANTHER" id="PTHR32071">
    <property type="entry name" value="TRANSCRIPTIONAL REGULATORY PROTEIN"/>
    <property type="match status" value="1"/>
</dbReference>
<dbReference type="FunFam" id="3.40.50.300:FF:000006">
    <property type="entry name" value="DNA-binding transcriptional regulator NtrC"/>
    <property type="match status" value="1"/>
</dbReference>
<dbReference type="InterPro" id="IPR027417">
    <property type="entry name" value="P-loop_NTPase"/>
</dbReference>
<dbReference type="SMART" id="SM00382">
    <property type="entry name" value="AAA"/>
    <property type="match status" value="1"/>
</dbReference>
<keyword evidence="1" id="KW-0547">Nucleotide-binding</keyword>
<evidence type="ECO:0000256" key="3">
    <source>
        <dbReference type="ARBA" id="ARBA00022840"/>
    </source>
</evidence>
<dbReference type="PROSITE" id="PS00676">
    <property type="entry name" value="SIGMA54_INTERACT_2"/>
    <property type="match status" value="1"/>
</dbReference>
<dbReference type="Pfam" id="PF00158">
    <property type="entry name" value="Sigma54_activat"/>
    <property type="match status" value="1"/>
</dbReference>
<dbReference type="PROSITE" id="PS00688">
    <property type="entry name" value="SIGMA54_INTERACT_3"/>
    <property type="match status" value="1"/>
</dbReference>
<dbReference type="NCBIfam" id="TIGR00229">
    <property type="entry name" value="sensory_box"/>
    <property type="match status" value="1"/>
</dbReference>
<keyword evidence="2" id="KW-0058">Aromatic hydrocarbons catabolism</keyword>
<dbReference type="GO" id="GO:0003677">
    <property type="term" value="F:DNA binding"/>
    <property type="evidence" value="ECO:0007669"/>
    <property type="project" value="UniProtKB-KW"/>
</dbReference>
<dbReference type="AlphaFoldDB" id="A0A511VCS3"/>
<accession>A0A511VCS3</accession>
<keyword evidence="5" id="KW-0238">DNA-binding</keyword>
<evidence type="ECO:0000259" key="10">
    <source>
        <dbReference type="PROSITE" id="PS50112"/>
    </source>
</evidence>
<evidence type="ECO:0000313" key="13">
    <source>
        <dbReference type="Proteomes" id="UP000321157"/>
    </source>
</evidence>
<dbReference type="InterPro" id="IPR058031">
    <property type="entry name" value="AAA_lid_NorR"/>
</dbReference>
<dbReference type="InterPro" id="IPR000700">
    <property type="entry name" value="PAS-assoc_C"/>
</dbReference>
<feature type="domain" description="PAC" evidence="11">
    <location>
        <begin position="199"/>
        <end position="255"/>
    </location>
</feature>
<evidence type="ECO:0000256" key="7">
    <source>
        <dbReference type="ARBA" id="ARBA00029500"/>
    </source>
</evidence>
<proteinExistence type="predicted"/>
<dbReference type="InterPro" id="IPR009057">
    <property type="entry name" value="Homeodomain-like_sf"/>
</dbReference>
<dbReference type="InterPro" id="IPR030828">
    <property type="entry name" value="HTH_TyrR"/>
</dbReference>
<dbReference type="InterPro" id="IPR025943">
    <property type="entry name" value="Sigma_54_int_dom_ATP-bd_2"/>
</dbReference>
<dbReference type="Gene3D" id="3.30.450.20">
    <property type="entry name" value="PAS domain"/>
    <property type="match status" value="1"/>
</dbReference>
<dbReference type="PROSITE" id="PS00675">
    <property type="entry name" value="SIGMA54_INTERACT_1"/>
    <property type="match status" value="1"/>
</dbReference>
<organism evidence="12 13">
    <name type="scientific">Aneurinibacillus danicus</name>
    <dbReference type="NCBI Taxonomy" id="267746"/>
    <lineage>
        <taxon>Bacteria</taxon>
        <taxon>Bacillati</taxon>
        <taxon>Bacillota</taxon>
        <taxon>Bacilli</taxon>
        <taxon>Bacillales</taxon>
        <taxon>Paenibacillaceae</taxon>
        <taxon>Aneurinibacillus group</taxon>
        <taxon>Aneurinibacillus</taxon>
    </lineage>
</organism>
<comment type="caution">
    <text evidence="12">The sequence shown here is derived from an EMBL/GenBank/DDBJ whole genome shotgun (WGS) entry which is preliminary data.</text>
</comment>
<evidence type="ECO:0000259" key="11">
    <source>
        <dbReference type="PROSITE" id="PS50113"/>
    </source>
</evidence>
<dbReference type="Gene3D" id="1.10.8.60">
    <property type="match status" value="1"/>
</dbReference>
<dbReference type="SMART" id="SM00091">
    <property type="entry name" value="PAS"/>
    <property type="match status" value="1"/>
</dbReference>
<dbReference type="InterPro" id="IPR000014">
    <property type="entry name" value="PAS"/>
</dbReference>
<dbReference type="SUPFAM" id="SSF46689">
    <property type="entry name" value="Homeodomain-like"/>
    <property type="match status" value="1"/>
</dbReference>
<keyword evidence="13" id="KW-1185">Reference proteome</keyword>
<dbReference type="Gene3D" id="3.40.50.300">
    <property type="entry name" value="P-loop containing nucleotide triphosphate hydrolases"/>
    <property type="match status" value="1"/>
</dbReference>
<keyword evidence="6" id="KW-0804">Transcription</keyword>
<dbReference type="InterPro" id="IPR025662">
    <property type="entry name" value="Sigma_54_int_dom_ATP-bd_1"/>
</dbReference>
<dbReference type="GO" id="GO:0005524">
    <property type="term" value="F:ATP binding"/>
    <property type="evidence" value="ECO:0007669"/>
    <property type="project" value="UniProtKB-KW"/>
</dbReference>
<sequence>MHVSQKNEALMVFSDISLVELKGLLALKSFPILIVDNALQVMGVLDETLFWKNIAVEGCEKPLRSCLNYCFRVIDSLSQLTEEDSKKYDYFIVKRNEQYTCYTSSEVKEYQNQQKIASLLKLNQSLHEQLESLRKKNNELIQILNSSYDEIYVTDAEGNTLFVSESCKRFTGLPPEAYVNKNVAELVEKGLIVNSVTLKTMKTKTVQSAEQTYPNGTTVFTTAKPIFDEEGNLYRIICNSRDISELVEMKHKLIQASSLLNQQEKQDKYSGETVFFNKLITQSENMISVIEMAQKVAPMDSSIFIHGESGVGKGVLAKIIHDLSPRKNKNFVQVNCGAIPPNLMESELFGYEAGAFTGANKQGKAGLVEMADGGTLFLDEIGEMPMDLQVKILHLVQEKTFKKVGGTREKQVDIRIISATNKNLQQMIEEKAFRQDLYYRLHVVPIRIPPLRERKRDILLLIDHFLHKFNKKYSQSVALDESSKLILQLHEWPGNIRELENLIEQIVVTSRKPVVSMEDLPFHFNKEGRQAMVKVSGIMPIKKAVEETEKQILSYALTKYRTTRKIAKALDVNQTTVMRKLHKYQLTNEEIVT</sequence>
<dbReference type="SUPFAM" id="SSF52540">
    <property type="entry name" value="P-loop containing nucleoside triphosphate hydrolases"/>
    <property type="match status" value="1"/>
</dbReference>
<keyword evidence="8" id="KW-0175">Coiled coil</keyword>
<dbReference type="Pfam" id="PF13426">
    <property type="entry name" value="PAS_9"/>
    <property type="match status" value="1"/>
</dbReference>
<dbReference type="RefSeq" id="WP_146811257.1">
    <property type="nucleotide sequence ID" value="NZ_BJXX01000149.1"/>
</dbReference>
<feature type="coiled-coil region" evidence="8">
    <location>
        <begin position="116"/>
        <end position="150"/>
    </location>
</feature>
<dbReference type="OrthoDB" id="9771372at2"/>
<keyword evidence="4" id="KW-0805">Transcription regulation</keyword>
<dbReference type="GO" id="GO:0006355">
    <property type="term" value="P:regulation of DNA-templated transcription"/>
    <property type="evidence" value="ECO:0007669"/>
    <property type="project" value="InterPro"/>
</dbReference>
<evidence type="ECO:0000256" key="8">
    <source>
        <dbReference type="SAM" id="Coils"/>
    </source>
</evidence>
<dbReference type="PROSITE" id="PS50112">
    <property type="entry name" value="PAS"/>
    <property type="match status" value="1"/>
</dbReference>
<dbReference type="Pfam" id="PF18024">
    <property type="entry name" value="HTH_50"/>
    <property type="match status" value="1"/>
</dbReference>
<protein>
    <recommendedName>
        <fullName evidence="7">HTH-type transcriptional regulatory protein TyrR</fullName>
    </recommendedName>
</protein>
<feature type="domain" description="Sigma-54 factor interaction" evidence="9">
    <location>
        <begin position="279"/>
        <end position="508"/>
    </location>
</feature>
<dbReference type="PROSITE" id="PS50045">
    <property type="entry name" value="SIGMA54_INTERACT_4"/>
    <property type="match status" value="1"/>
</dbReference>
<dbReference type="EMBL" id="BJXX01000149">
    <property type="protein sequence ID" value="GEN35738.1"/>
    <property type="molecule type" value="Genomic_DNA"/>
</dbReference>
<dbReference type="InterPro" id="IPR002078">
    <property type="entry name" value="Sigma_54_int"/>
</dbReference>
<gene>
    <name evidence="12" type="ORF">ADA01nite_31980</name>
</gene>
<dbReference type="SUPFAM" id="SSF55785">
    <property type="entry name" value="PYP-like sensor domain (PAS domain)"/>
    <property type="match status" value="1"/>
</dbReference>